<sequence>MDPISKEASEELARDSLIALSQSPEKDITSNVPKVGLGDDNGIDFKDSGSAEEYRSKLISISYTQSPDFQPVHSSVESPNI</sequence>
<evidence type="ECO:0000313" key="2">
    <source>
        <dbReference type="EMBL" id="KAJ6808494.1"/>
    </source>
</evidence>
<feature type="compositionally biased region" description="Basic and acidic residues" evidence="1">
    <location>
        <begin position="1"/>
        <end position="14"/>
    </location>
</feature>
<accession>A0AAX6GQ02</accession>
<comment type="caution">
    <text evidence="3">The sequence shown here is derived from an EMBL/GenBank/DDBJ whole genome shotgun (WGS) entry which is preliminary data.</text>
</comment>
<dbReference type="InterPro" id="IPR049198">
    <property type="entry name" value="DUF6865"/>
</dbReference>
<evidence type="ECO:0000313" key="3">
    <source>
        <dbReference type="EMBL" id="KAJ6830633.1"/>
    </source>
</evidence>
<gene>
    <name evidence="2" type="ORF">M6B38_167320</name>
    <name evidence="3" type="ORF">M6B38_353215</name>
</gene>
<dbReference type="Pfam" id="PF21737">
    <property type="entry name" value="DUF6865"/>
    <property type="match status" value="1"/>
</dbReference>
<proteinExistence type="predicted"/>
<reference evidence="3" key="1">
    <citation type="journal article" date="2023" name="GigaByte">
        <title>Genome assembly of the bearded iris, Iris pallida Lam.</title>
        <authorList>
            <person name="Bruccoleri R.E."/>
            <person name="Oakeley E.J."/>
            <person name="Faust A.M.E."/>
            <person name="Altorfer M."/>
            <person name="Dessus-Babus S."/>
            <person name="Burckhardt D."/>
            <person name="Oertli M."/>
            <person name="Naumann U."/>
            <person name="Petersen F."/>
            <person name="Wong J."/>
        </authorList>
    </citation>
    <scope>NUCLEOTIDE SEQUENCE</scope>
    <source>
        <strain evidence="3">GSM-AAB239-AS_SAM_17_03QT</strain>
    </source>
</reference>
<organism evidence="3 4">
    <name type="scientific">Iris pallida</name>
    <name type="common">Sweet iris</name>
    <dbReference type="NCBI Taxonomy" id="29817"/>
    <lineage>
        <taxon>Eukaryota</taxon>
        <taxon>Viridiplantae</taxon>
        <taxon>Streptophyta</taxon>
        <taxon>Embryophyta</taxon>
        <taxon>Tracheophyta</taxon>
        <taxon>Spermatophyta</taxon>
        <taxon>Magnoliopsida</taxon>
        <taxon>Liliopsida</taxon>
        <taxon>Asparagales</taxon>
        <taxon>Iridaceae</taxon>
        <taxon>Iridoideae</taxon>
        <taxon>Irideae</taxon>
        <taxon>Iris</taxon>
    </lineage>
</organism>
<dbReference type="EMBL" id="JANAVB010017398">
    <property type="protein sequence ID" value="KAJ6830633.1"/>
    <property type="molecule type" value="Genomic_DNA"/>
</dbReference>
<protein>
    <submittedName>
        <fullName evidence="3">Uncharacterized protein</fullName>
    </submittedName>
</protein>
<dbReference type="Proteomes" id="UP001140949">
    <property type="component" value="Unassembled WGS sequence"/>
</dbReference>
<dbReference type="AlphaFoldDB" id="A0AAX6GQ02"/>
<feature type="region of interest" description="Disordered" evidence="1">
    <location>
        <begin position="1"/>
        <end position="48"/>
    </location>
</feature>
<dbReference type="PANTHER" id="PTHR35282:SF2">
    <property type="entry name" value="F5D14.24 PROTEIN"/>
    <property type="match status" value="1"/>
</dbReference>
<evidence type="ECO:0000256" key="1">
    <source>
        <dbReference type="SAM" id="MobiDB-lite"/>
    </source>
</evidence>
<dbReference type="PANTHER" id="PTHR35282">
    <property type="entry name" value="F5D14.24 PROTEIN"/>
    <property type="match status" value="1"/>
</dbReference>
<dbReference type="EMBL" id="JANAVB010033416">
    <property type="protein sequence ID" value="KAJ6808494.1"/>
    <property type="molecule type" value="Genomic_DNA"/>
</dbReference>
<reference evidence="3" key="2">
    <citation type="submission" date="2023-04" db="EMBL/GenBank/DDBJ databases">
        <authorList>
            <person name="Bruccoleri R.E."/>
            <person name="Oakeley E.J."/>
            <person name="Faust A.-M."/>
            <person name="Dessus-Babus S."/>
            <person name="Altorfer M."/>
            <person name="Burckhardt D."/>
            <person name="Oertli M."/>
            <person name="Naumann U."/>
            <person name="Petersen F."/>
            <person name="Wong J."/>
        </authorList>
    </citation>
    <scope>NUCLEOTIDE SEQUENCE</scope>
    <source>
        <strain evidence="3">GSM-AAB239-AS_SAM_17_03QT</strain>
        <tissue evidence="3">Leaf</tissue>
    </source>
</reference>
<name>A0AAX6GQ02_IRIPA</name>
<keyword evidence="4" id="KW-1185">Reference proteome</keyword>
<evidence type="ECO:0000313" key="4">
    <source>
        <dbReference type="Proteomes" id="UP001140949"/>
    </source>
</evidence>